<reference evidence="1" key="2">
    <citation type="submission" date="2020-06" db="EMBL/GenBank/DDBJ databases">
        <title>Helianthus annuus Genome sequencing and assembly Release 2.</title>
        <authorList>
            <person name="Gouzy J."/>
            <person name="Langlade N."/>
            <person name="Munos S."/>
        </authorList>
    </citation>
    <scope>NUCLEOTIDE SEQUENCE</scope>
    <source>
        <tissue evidence="1">Leaves</tissue>
    </source>
</reference>
<comment type="caution">
    <text evidence="1">The sequence shown here is derived from an EMBL/GenBank/DDBJ whole genome shotgun (WGS) entry which is preliminary data.</text>
</comment>
<dbReference type="EMBL" id="MNCJ02000318">
    <property type="protein sequence ID" value="KAF5815218.1"/>
    <property type="molecule type" value="Genomic_DNA"/>
</dbReference>
<evidence type="ECO:0000313" key="2">
    <source>
        <dbReference type="Proteomes" id="UP000215914"/>
    </source>
</evidence>
<gene>
    <name evidence="1" type="ORF">HanXRQr2_Chr03g0120611</name>
</gene>
<accession>A0A9K3JGY5</accession>
<dbReference type="Gramene" id="mRNA:HanXRQr2_Chr03g0120611">
    <property type="protein sequence ID" value="mRNA:HanXRQr2_Chr03g0120611"/>
    <property type="gene ID" value="HanXRQr2_Chr03g0120611"/>
</dbReference>
<sequence length="383" mass="45027">MPPSMQILYPHEIPVSRFQYKVDYLLFLGLRLKVKTQFLSPNVTYTINLVYKCKHPLQHNLRIPFKYKLEEMSEYSKSCVAHVGEHGWLKTELFQFTSTKKKHNFDIHFLSEMKGWKSVHLSIEGVEFRPVDFEQDENKVDVQPADELDWEERLPDDYTKIVKNIDESTTQKEIYFLLRKGVYINNSQQKSKQRLMLPARTILTEEKSGCYFLSRRKSWLWKALPGSRLYIFNEAAEACERNHIVIRAQIESQLLSHDTMYACYLVFKLPENASVFEGIVITGFKGHFSLGEATKHYTYLVAPPHTPIIKLRPGERAARTRKIKGHPKLRKDGWMEIPVWEFQLDSNFGYSFYIDGYLKSFDKWNFTGLLIQGIEFRPAKAFM</sequence>
<protein>
    <submittedName>
        <fullName evidence="1">Phloem protein</fullName>
    </submittedName>
</protein>
<reference evidence="1" key="1">
    <citation type="journal article" date="2017" name="Nature">
        <title>The sunflower genome provides insights into oil metabolism, flowering and Asterid evolution.</title>
        <authorList>
            <person name="Badouin H."/>
            <person name="Gouzy J."/>
            <person name="Grassa C.J."/>
            <person name="Murat F."/>
            <person name="Staton S.E."/>
            <person name="Cottret L."/>
            <person name="Lelandais-Briere C."/>
            <person name="Owens G.L."/>
            <person name="Carrere S."/>
            <person name="Mayjonade B."/>
            <person name="Legrand L."/>
            <person name="Gill N."/>
            <person name="Kane N.C."/>
            <person name="Bowers J.E."/>
            <person name="Hubner S."/>
            <person name="Bellec A."/>
            <person name="Berard A."/>
            <person name="Berges H."/>
            <person name="Blanchet N."/>
            <person name="Boniface M.C."/>
            <person name="Brunel D."/>
            <person name="Catrice O."/>
            <person name="Chaidir N."/>
            <person name="Claudel C."/>
            <person name="Donnadieu C."/>
            <person name="Faraut T."/>
            <person name="Fievet G."/>
            <person name="Helmstetter N."/>
            <person name="King M."/>
            <person name="Knapp S.J."/>
            <person name="Lai Z."/>
            <person name="Le Paslier M.C."/>
            <person name="Lippi Y."/>
            <person name="Lorenzon L."/>
            <person name="Mandel J.R."/>
            <person name="Marage G."/>
            <person name="Marchand G."/>
            <person name="Marquand E."/>
            <person name="Bret-Mestries E."/>
            <person name="Morien E."/>
            <person name="Nambeesan S."/>
            <person name="Nguyen T."/>
            <person name="Pegot-Espagnet P."/>
            <person name="Pouilly N."/>
            <person name="Raftis F."/>
            <person name="Sallet E."/>
            <person name="Schiex T."/>
            <person name="Thomas J."/>
            <person name="Vandecasteele C."/>
            <person name="Vares D."/>
            <person name="Vear F."/>
            <person name="Vautrin S."/>
            <person name="Crespi M."/>
            <person name="Mangin B."/>
            <person name="Burke J.M."/>
            <person name="Salse J."/>
            <person name="Munos S."/>
            <person name="Vincourt P."/>
            <person name="Rieseberg L.H."/>
            <person name="Langlade N.B."/>
        </authorList>
    </citation>
    <scope>NUCLEOTIDE SEQUENCE</scope>
    <source>
        <tissue evidence="1">Leaves</tissue>
    </source>
</reference>
<evidence type="ECO:0000313" key="1">
    <source>
        <dbReference type="EMBL" id="KAF5815218.1"/>
    </source>
</evidence>
<dbReference type="PANTHER" id="PTHR32278">
    <property type="entry name" value="F-BOX DOMAIN-CONTAINING PROTEIN"/>
    <property type="match status" value="1"/>
</dbReference>
<name>A0A9K3JGY5_HELAN</name>
<dbReference type="AlphaFoldDB" id="A0A9K3JGY5"/>
<dbReference type="Proteomes" id="UP000215914">
    <property type="component" value="Unassembled WGS sequence"/>
</dbReference>
<keyword evidence="2" id="KW-1185">Reference proteome</keyword>
<dbReference type="Pfam" id="PF14299">
    <property type="entry name" value="PP2"/>
    <property type="match status" value="2"/>
</dbReference>
<dbReference type="PANTHER" id="PTHR32278:SF111">
    <property type="entry name" value="F-BOX PROTEIN PP2-B12-RELATED"/>
    <property type="match status" value="1"/>
</dbReference>
<proteinExistence type="predicted"/>
<dbReference type="InterPro" id="IPR025886">
    <property type="entry name" value="PP2-like"/>
</dbReference>
<organism evidence="1 2">
    <name type="scientific">Helianthus annuus</name>
    <name type="common">Common sunflower</name>
    <dbReference type="NCBI Taxonomy" id="4232"/>
    <lineage>
        <taxon>Eukaryota</taxon>
        <taxon>Viridiplantae</taxon>
        <taxon>Streptophyta</taxon>
        <taxon>Embryophyta</taxon>
        <taxon>Tracheophyta</taxon>
        <taxon>Spermatophyta</taxon>
        <taxon>Magnoliopsida</taxon>
        <taxon>eudicotyledons</taxon>
        <taxon>Gunneridae</taxon>
        <taxon>Pentapetalae</taxon>
        <taxon>asterids</taxon>
        <taxon>campanulids</taxon>
        <taxon>Asterales</taxon>
        <taxon>Asteraceae</taxon>
        <taxon>Asteroideae</taxon>
        <taxon>Heliantheae alliance</taxon>
        <taxon>Heliantheae</taxon>
        <taxon>Helianthus</taxon>
    </lineage>
</organism>